<dbReference type="OrthoDB" id="5290752at2"/>
<comment type="function">
    <text evidence="4">Part of the outer membrane protein assembly complex, which is involved in assembly and insertion of beta-barrel proteins into the outer membrane.</text>
</comment>
<proteinExistence type="inferred from homology"/>
<dbReference type="InterPro" id="IPR011047">
    <property type="entry name" value="Quinoprotein_ADH-like_sf"/>
</dbReference>
<dbReference type="PANTHER" id="PTHR34512:SF30">
    <property type="entry name" value="OUTER MEMBRANE PROTEIN ASSEMBLY FACTOR BAMB"/>
    <property type="match status" value="1"/>
</dbReference>
<feature type="domain" description="Pyrrolo-quinoline quinone repeat" evidence="6">
    <location>
        <begin position="128"/>
        <end position="368"/>
    </location>
</feature>
<comment type="subcellular location">
    <subcellularLocation>
        <location evidence="4">Cell outer membrane</location>
        <topology evidence="4">Lipid-anchor</topology>
    </subcellularLocation>
</comment>
<dbReference type="Pfam" id="PF13360">
    <property type="entry name" value="PQQ_2"/>
    <property type="match status" value="1"/>
</dbReference>
<dbReference type="Gene3D" id="2.130.10.10">
    <property type="entry name" value="YVTN repeat-like/Quinoprotein amine dehydrogenase"/>
    <property type="match status" value="1"/>
</dbReference>
<feature type="signal peptide" evidence="5">
    <location>
        <begin position="1"/>
        <end position="19"/>
    </location>
</feature>
<keyword evidence="2 4" id="KW-0472">Membrane</keyword>
<dbReference type="InterPro" id="IPR015943">
    <property type="entry name" value="WD40/YVTN_repeat-like_dom_sf"/>
</dbReference>
<evidence type="ECO:0000256" key="3">
    <source>
        <dbReference type="ARBA" id="ARBA00023237"/>
    </source>
</evidence>
<dbReference type="HOGENOM" id="CLU_027480_3_0_5"/>
<dbReference type="GO" id="GO:0009279">
    <property type="term" value="C:cell outer membrane"/>
    <property type="evidence" value="ECO:0007669"/>
    <property type="project" value="UniProtKB-SubCell"/>
</dbReference>
<dbReference type="InterPro" id="IPR017687">
    <property type="entry name" value="BamB"/>
</dbReference>
<dbReference type="HAMAP" id="MF_00923">
    <property type="entry name" value="OM_assembly_BamB"/>
    <property type="match status" value="1"/>
</dbReference>
<comment type="subunit">
    <text evidence="4">Part of the Bam complex.</text>
</comment>
<keyword evidence="4" id="KW-0564">Palmitate</keyword>
<dbReference type="InterPro" id="IPR002372">
    <property type="entry name" value="PQQ_rpt_dom"/>
</dbReference>
<dbReference type="AlphaFoldDB" id="H6SMH5"/>
<accession>H6SMH5</accession>
<dbReference type="PANTHER" id="PTHR34512">
    <property type="entry name" value="CELL SURFACE PROTEIN"/>
    <property type="match status" value="1"/>
</dbReference>
<dbReference type="GO" id="GO:0051205">
    <property type="term" value="P:protein insertion into membrane"/>
    <property type="evidence" value="ECO:0007669"/>
    <property type="project" value="UniProtKB-UniRule"/>
</dbReference>
<dbReference type="PROSITE" id="PS51257">
    <property type="entry name" value="PROKAR_LIPOPROTEIN"/>
    <property type="match status" value="1"/>
</dbReference>
<gene>
    <name evidence="4" type="primary">bamB</name>
    <name evidence="7" type="ORF">RSPPHO_02484</name>
</gene>
<dbReference type="SUPFAM" id="SSF50998">
    <property type="entry name" value="Quinoprotein alcohol dehydrogenase-like"/>
    <property type="match status" value="1"/>
</dbReference>
<keyword evidence="3 4" id="KW-0998">Cell outer membrane</keyword>
<name>H6SMH5_PARPM</name>
<evidence type="ECO:0000313" key="7">
    <source>
        <dbReference type="EMBL" id="CCG09110.1"/>
    </source>
</evidence>
<keyword evidence="4" id="KW-0449">Lipoprotein</keyword>
<dbReference type="InterPro" id="IPR018391">
    <property type="entry name" value="PQQ_b-propeller_rpt"/>
</dbReference>
<keyword evidence="1 4" id="KW-0732">Signal</keyword>
<dbReference type="Proteomes" id="UP000033220">
    <property type="component" value="Chromosome DSM 122"/>
</dbReference>
<dbReference type="eggNOG" id="COG1520">
    <property type="taxonomic scope" value="Bacteria"/>
</dbReference>
<protein>
    <recommendedName>
        <fullName evidence="4">Outer membrane protein assembly factor BamB</fullName>
    </recommendedName>
</protein>
<evidence type="ECO:0000313" key="8">
    <source>
        <dbReference type="Proteomes" id="UP000033220"/>
    </source>
</evidence>
<evidence type="ECO:0000259" key="6">
    <source>
        <dbReference type="Pfam" id="PF13360"/>
    </source>
</evidence>
<keyword evidence="8" id="KW-1185">Reference proteome</keyword>
<evidence type="ECO:0000256" key="5">
    <source>
        <dbReference type="SAM" id="SignalP"/>
    </source>
</evidence>
<dbReference type="EMBL" id="HE663493">
    <property type="protein sequence ID" value="CCG09110.1"/>
    <property type="molecule type" value="Genomic_DNA"/>
</dbReference>
<comment type="similarity">
    <text evidence="4">Belongs to the BamB family.</text>
</comment>
<dbReference type="RefSeq" id="WP_014415741.1">
    <property type="nucleotide sequence ID" value="NC_017059.1"/>
</dbReference>
<organism evidence="7 8">
    <name type="scientific">Pararhodospirillum photometricum DSM 122</name>
    <dbReference type="NCBI Taxonomy" id="1150469"/>
    <lineage>
        <taxon>Bacteria</taxon>
        <taxon>Pseudomonadati</taxon>
        <taxon>Pseudomonadota</taxon>
        <taxon>Alphaproteobacteria</taxon>
        <taxon>Rhodospirillales</taxon>
        <taxon>Rhodospirillaceae</taxon>
        <taxon>Pararhodospirillum</taxon>
    </lineage>
</organism>
<dbReference type="PATRIC" id="fig|1150469.3.peg.2827"/>
<sequence length="448" mass="47718">MNPRILRFGTFSLMALALAGCSDWFGSSWFGGNEEPPLPGNRVTVLAQDRGLSRAPRGDEPVQLPAPEANDAWPQSGGYSHHAMQHMQVGEALHRVWSVAIGGGSTTRDRLLNGPVVGDGRIFTLDRHASVRAFDARTGQALWEKDLPDRKRDEEDGALLGGGLAYDQGKVFVTTGFAKVVALEAQSGKELWRVAVDAPLRAAPAVNSGRVVVVTIDNQALALSASDGRKLWTHSGVPETASLLGAPTPAIDQGLVVVSYSSGEVFALRLDSGTEVWADSVTAMRRTDAVGTLFDIRANPVIDGNRLFVIGNSGLMVGMDLRSGNRAWQLRVAGTQQPWLAGEVLFLITEDAELAALNARSGKVLWITPLPRWKKPGSVGDPLLWTGPVLASDRLIVGSSDGYAYSVSPYTGQVLGRIDLPDAMASAPIVAGGTLYFLTTGGDLVAYR</sequence>
<evidence type="ECO:0000256" key="1">
    <source>
        <dbReference type="ARBA" id="ARBA00022729"/>
    </source>
</evidence>
<reference evidence="7 8" key="1">
    <citation type="submission" date="2012-02" db="EMBL/GenBank/DDBJ databases">
        <title>Shotgun genome sequence of Phaeospirillum photometricum DSM 122.</title>
        <authorList>
            <person name="Duquesne K."/>
            <person name="Sturgis J."/>
        </authorList>
    </citation>
    <scope>NUCLEOTIDE SEQUENCE [LARGE SCALE GENOMIC DNA]</scope>
    <source>
        <strain evidence="8">DSM122</strain>
    </source>
</reference>
<dbReference type="SMART" id="SM00564">
    <property type="entry name" value="PQQ"/>
    <property type="match status" value="7"/>
</dbReference>
<dbReference type="GO" id="GO:0043165">
    <property type="term" value="P:Gram-negative-bacterium-type cell outer membrane assembly"/>
    <property type="evidence" value="ECO:0007669"/>
    <property type="project" value="UniProtKB-UniRule"/>
</dbReference>
<dbReference type="KEGG" id="rpm:RSPPHO_02484"/>
<evidence type="ECO:0000256" key="4">
    <source>
        <dbReference type="HAMAP-Rule" id="MF_00923"/>
    </source>
</evidence>
<feature type="chain" id="PRO_5009013988" description="Outer membrane protein assembly factor BamB" evidence="5">
    <location>
        <begin position="20"/>
        <end position="448"/>
    </location>
</feature>
<dbReference type="STRING" id="1150469.RSPPHO_02484"/>
<evidence type="ECO:0000256" key="2">
    <source>
        <dbReference type="ARBA" id="ARBA00023136"/>
    </source>
</evidence>